<dbReference type="EMBL" id="VUNL01000002">
    <property type="protein sequence ID" value="MSV24136.1"/>
    <property type="molecule type" value="Genomic_DNA"/>
</dbReference>
<dbReference type="InterPro" id="IPR000835">
    <property type="entry name" value="HTH_MarR-typ"/>
</dbReference>
<dbReference type="AlphaFoldDB" id="A0A6I2UXY4"/>
<dbReference type="SUPFAM" id="SSF46785">
    <property type="entry name" value="Winged helix' DNA-binding domain"/>
    <property type="match status" value="1"/>
</dbReference>
<evidence type="ECO:0000313" key="2">
    <source>
        <dbReference type="EMBL" id="MSV24136.1"/>
    </source>
</evidence>
<feature type="domain" description="HTH marR-type" evidence="1">
    <location>
        <begin position="4"/>
        <end position="136"/>
    </location>
</feature>
<reference evidence="2 3" key="1">
    <citation type="submission" date="2019-08" db="EMBL/GenBank/DDBJ databases">
        <title>In-depth cultivation of the pig gut microbiome towards novel bacterial diversity and tailored functional studies.</title>
        <authorList>
            <person name="Wylensek D."/>
            <person name="Hitch T.C.A."/>
            <person name="Clavel T."/>
        </authorList>
    </citation>
    <scope>NUCLEOTIDE SEQUENCE [LARGE SCALE GENOMIC DNA]</scope>
    <source>
        <strain evidence="3">WCA-380-WT-3B3</strain>
    </source>
</reference>
<dbReference type="InterPro" id="IPR036390">
    <property type="entry name" value="WH_DNA-bd_sf"/>
</dbReference>
<sequence length="140" mass="16547">MQIDDTLGYMICRTARKVHHRIGKIFSPYGLTMEQWVAMKKLAEHPGISQKHLAERMEKDQNTVKAIVDRLIRKRYVQRRVNPSDRRAFLLLLTEEGQRQVKLLSVEDERENLLLEECLGCEETRQIKAMLRMIEERLAD</sequence>
<dbReference type="PRINTS" id="PR00598">
    <property type="entry name" value="HTHMARR"/>
</dbReference>
<dbReference type="SMART" id="SM00347">
    <property type="entry name" value="HTH_MARR"/>
    <property type="match status" value="1"/>
</dbReference>
<gene>
    <name evidence="2" type="ORF">FYJ78_02825</name>
</gene>
<dbReference type="InterPro" id="IPR039422">
    <property type="entry name" value="MarR/SlyA-like"/>
</dbReference>
<dbReference type="GO" id="GO:0006950">
    <property type="term" value="P:response to stress"/>
    <property type="evidence" value="ECO:0007669"/>
    <property type="project" value="TreeGrafter"/>
</dbReference>
<dbReference type="Proteomes" id="UP000430222">
    <property type="component" value="Unassembled WGS sequence"/>
</dbReference>
<evidence type="ECO:0000313" key="3">
    <source>
        <dbReference type="Proteomes" id="UP000430222"/>
    </source>
</evidence>
<accession>A0A6I2UXY4</accession>
<dbReference type="Gene3D" id="1.10.10.10">
    <property type="entry name" value="Winged helix-like DNA-binding domain superfamily/Winged helix DNA-binding domain"/>
    <property type="match status" value="1"/>
</dbReference>
<keyword evidence="3" id="KW-1185">Reference proteome</keyword>
<comment type="caution">
    <text evidence="2">The sequence shown here is derived from an EMBL/GenBank/DDBJ whole genome shotgun (WGS) entry which is preliminary data.</text>
</comment>
<dbReference type="Pfam" id="PF01047">
    <property type="entry name" value="MarR"/>
    <property type="match status" value="1"/>
</dbReference>
<dbReference type="RefSeq" id="WP_154619880.1">
    <property type="nucleotide sequence ID" value="NZ_VUNL01000002.1"/>
</dbReference>
<dbReference type="GO" id="GO:0003700">
    <property type="term" value="F:DNA-binding transcription factor activity"/>
    <property type="evidence" value="ECO:0007669"/>
    <property type="project" value="InterPro"/>
</dbReference>
<name>A0A6I2UXY4_9FIRM</name>
<dbReference type="PROSITE" id="PS50995">
    <property type="entry name" value="HTH_MARR_2"/>
    <property type="match status" value="1"/>
</dbReference>
<protein>
    <submittedName>
        <fullName evidence="2">MarR family transcriptional regulator</fullName>
    </submittedName>
</protein>
<evidence type="ECO:0000259" key="1">
    <source>
        <dbReference type="PROSITE" id="PS50995"/>
    </source>
</evidence>
<dbReference type="PANTHER" id="PTHR33164">
    <property type="entry name" value="TRANSCRIPTIONAL REGULATOR, MARR FAMILY"/>
    <property type="match status" value="1"/>
</dbReference>
<dbReference type="InterPro" id="IPR036388">
    <property type="entry name" value="WH-like_DNA-bd_sf"/>
</dbReference>
<organism evidence="2 3">
    <name type="scientific">Selenomonas montiformis</name>
    <dbReference type="NCBI Taxonomy" id="2652285"/>
    <lineage>
        <taxon>Bacteria</taxon>
        <taxon>Bacillati</taxon>
        <taxon>Bacillota</taxon>
        <taxon>Negativicutes</taxon>
        <taxon>Selenomonadales</taxon>
        <taxon>Selenomonadaceae</taxon>
        <taxon>Selenomonas</taxon>
    </lineage>
</organism>
<dbReference type="PANTHER" id="PTHR33164:SF43">
    <property type="entry name" value="HTH-TYPE TRANSCRIPTIONAL REPRESSOR YETL"/>
    <property type="match status" value="1"/>
</dbReference>
<proteinExistence type="predicted"/>